<dbReference type="CDD" id="cd02910">
    <property type="entry name" value="cupin_Yhhw_N"/>
    <property type="match status" value="1"/>
</dbReference>
<dbReference type="InterPro" id="IPR014710">
    <property type="entry name" value="RmlC-like_jellyroll"/>
</dbReference>
<dbReference type="InterPro" id="IPR012093">
    <property type="entry name" value="Pirin"/>
</dbReference>
<sequence length="240" mass="25153">MVDLRRGTERFVTRTDWLESAHSFSFGPHFDPTNTSHGVLVVNNEDMVRPGSGYATHRHADMEIVTWVLSGALAHEDSSGHRGVVTPGIAQRMSAGSGVLHSERNAGGSGEPAHFVQMWVLPDEPGGPPTYQQLDVGADLSGGALVPVISGLVAHTHTAVALGNSQAAFLVARLDVADSVRLPEAPYLHVFVACGSVELEGVAALGAGDAVRLTRSGGQRVTATVPAELLVWEMHSAASA</sequence>
<dbReference type="SUPFAM" id="SSF51182">
    <property type="entry name" value="RmlC-like cupins"/>
    <property type="match status" value="1"/>
</dbReference>
<dbReference type="EMBL" id="CADCUG010000133">
    <property type="protein sequence ID" value="CAA9349849.1"/>
    <property type="molecule type" value="Genomic_DNA"/>
</dbReference>
<feature type="binding site" evidence="2">
    <location>
        <position position="101"/>
    </location>
    <ligand>
        <name>Fe cation</name>
        <dbReference type="ChEBI" id="CHEBI:24875"/>
    </ligand>
</feature>
<protein>
    <submittedName>
        <fullName evidence="5">Pirin</fullName>
    </submittedName>
</protein>
<evidence type="ECO:0000313" key="5">
    <source>
        <dbReference type="EMBL" id="CAA9349849.1"/>
    </source>
</evidence>
<dbReference type="Gene3D" id="2.60.120.10">
    <property type="entry name" value="Jelly Rolls"/>
    <property type="match status" value="2"/>
</dbReference>
<evidence type="ECO:0000256" key="2">
    <source>
        <dbReference type="PIRSR" id="PIRSR006232-1"/>
    </source>
</evidence>
<accession>A0A6J4M4E2</accession>
<feature type="binding site" evidence="2">
    <location>
        <position position="59"/>
    </location>
    <ligand>
        <name>Fe cation</name>
        <dbReference type="ChEBI" id="CHEBI:24875"/>
    </ligand>
</feature>
<dbReference type="PANTHER" id="PTHR43212">
    <property type="entry name" value="QUERCETIN 2,3-DIOXYGENASE"/>
    <property type="match status" value="1"/>
</dbReference>
<dbReference type="PIRSF" id="PIRSF006232">
    <property type="entry name" value="Pirin"/>
    <property type="match status" value="1"/>
</dbReference>
<comment type="similarity">
    <text evidence="1 3">Belongs to the pirin family.</text>
</comment>
<evidence type="ECO:0000259" key="4">
    <source>
        <dbReference type="Pfam" id="PF02678"/>
    </source>
</evidence>
<organism evidence="5">
    <name type="scientific">uncultured Nocardioidaceae bacterium</name>
    <dbReference type="NCBI Taxonomy" id="253824"/>
    <lineage>
        <taxon>Bacteria</taxon>
        <taxon>Bacillati</taxon>
        <taxon>Actinomycetota</taxon>
        <taxon>Actinomycetes</taxon>
        <taxon>Propionibacteriales</taxon>
        <taxon>Nocardioidaceae</taxon>
        <taxon>environmental samples</taxon>
    </lineage>
</organism>
<name>A0A6J4M4E2_9ACTN</name>
<reference evidence="5" key="1">
    <citation type="submission" date="2020-02" db="EMBL/GenBank/DDBJ databases">
        <authorList>
            <person name="Meier V. D."/>
        </authorList>
    </citation>
    <scope>NUCLEOTIDE SEQUENCE</scope>
    <source>
        <strain evidence="5">AVDCRST_MAG29</strain>
    </source>
</reference>
<dbReference type="AlphaFoldDB" id="A0A6J4M4E2"/>
<dbReference type="InterPro" id="IPR011051">
    <property type="entry name" value="RmlC_Cupin_sf"/>
</dbReference>
<feature type="domain" description="Pirin N-terminal" evidence="4">
    <location>
        <begin position="10"/>
        <end position="120"/>
    </location>
</feature>
<dbReference type="InterPro" id="IPR003829">
    <property type="entry name" value="Pirin_N_dom"/>
</dbReference>
<evidence type="ECO:0000256" key="1">
    <source>
        <dbReference type="ARBA" id="ARBA00008416"/>
    </source>
</evidence>
<keyword evidence="2" id="KW-0479">Metal-binding</keyword>
<comment type="cofactor">
    <cofactor evidence="2">
        <name>Fe cation</name>
        <dbReference type="ChEBI" id="CHEBI:24875"/>
    </cofactor>
    <text evidence="2">Binds 1 Fe cation per subunit.</text>
</comment>
<evidence type="ECO:0000256" key="3">
    <source>
        <dbReference type="RuleBase" id="RU003457"/>
    </source>
</evidence>
<dbReference type="GO" id="GO:0046872">
    <property type="term" value="F:metal ion binding"/>
    <property type="evidence" value="ECO:0007669"/>
    <property type="project" value="UniProtKB-KW"/>
</dbReference>
<feature type="binding site" evidence="2">
    <location>
        <position position="57"/>
    </location>
    <ligand>
        <name>Fe cation</name>
        <dbReference type="ChEBI" id="CHEBI:24875"/>
    </ligand>
</feature>
<dbReference type="PANTHER" id="PTHR43212:SF3">
    <property type="entry name" value="QUERCETIN 2,3-DIOXYGENASE"/>
    <property type="match status" value="1"/>
</dbReference>
<feature type="binding site" evidence="2">
    <location>
        <position position="103"/>
    </location>
    <ligand>
        <name>Fe cation</name>
        <dbReference type="ChEBI" id="CHEBI:24875"/>
    </ligand>
</feature>
<gene>
    <name evidence="5" type="ORF">AVDCRST_MAG29-2168</name>
</gene>
<dbReference type="Pfam" id="PF02678">
    <property type="entry name" value="Pirin"/>
    <property type="match status" value="1"/>
</dbReference>
<keyword evidence="2" id="KW-0408">Iron</keyword>
<proteinExistence type="inferred from homology"/>